<keyword evidence="3" id="KW-1185">Reference proteome</keyword>
<evidence type="ECO:0000256" key="1">
    <source>
        <dbReference type="SAM" id="SignalP"/>
    </source>
</evidence>
<feature type="chain" id="PRO_5046516330" description="Lipoprotein" evidence="1">
    <location>
        <begin position="25"/>
        <end position="50"/>
    </location>
</feature>
<evidence type="ECO:0008006" key="4">
    <source>
        <dbReference type="Google" id="ProtNLM"/>
    </source>
</evidence>
<dbReference type="EMBL" id="JBHRTK010000012">
    <property type="protein sequence ID" value="MFC3206902.1"/>
    <property type="molecule type" value="Genomic_DNA"/>
</dbReference>
<reference evidence="3" key="1">
    <citation type="journal article" date="2019" name="Int. J. Syst. Evol. Microbiol.">
        <title>The Global Catalogue of Microorganisms (GCM) 10K type strain sequencing project: providing services to taxonomists for standard genome sequencing and annotation.</title>
        <authorList>
            <consortium name="The Broad Institute Genomics Platform"/>
            <consortium name="The Broad Institute Genome Sequencing Center for Infectious Disease"/>
            <person name="Wu L."/>
            <person name="Ma J."/>
        </authorList>
    </citation>
    <scope>NUCLEOTIDE SEQUENCE [LARGE SCALE GENOMIC DNA]</scope>
    <source>
        <strain evidence="3">KCTC 52165</strain>
    </source>
</reference>
<feature type="signal peptide" evidence="1">
    <location>
        <begin position="1"/>
        <end position="24"/>
    </location>
</feature>
<comment type="caution">
    <text evidence="2">The sequence shown here is derived from an EMBL/GenBank/DDBJ whole genome shotgun (WGS) entry which is preliminary data.</text>
</comment>
<gene>
    <name evidence="2" type="ORF">ACFOHJ_11815</name>
</gene>
<protein>
    <recommendedName>
        <fullName evidence="4">Lipoprotein</fullName>
    </recommendedName>
</protein>
<evidence type="ECO:0000313" key="2">
    <source>
        <dbReference type="EMBL" id="MFC3206902.1"/>
    </source>
</evidence>
<dbReference type="Proteomes" id="UP001595583">
    <property type="component" value="Unassembled WGS sequence"/>
</dbReference>
<name>A0ABV7KBF1_9HYPH</name>
<dbReference type="RefSeq" id="WP_378220703.1">
    <property type="nucleotide sequence ID" value="NZ_JBHRTK010000012.1"/>
</dbReference>
<dbReference type="PROSITE" id="PS51257">
    <property type="entry name" value="PROKAR_LIPOPROTEIN"/>
    <property type="match status" value="1"/>
</dbReference>
<sequence length="50" mass="5335">MRALAIVAVLFTLAGCSTTGVGNAYTDYKRTSFEVGVNHCLHNTVLQCGM</sequence>
<accession>A0ABV7KBF1</accession>
<evidence type="ECO:0000313" key="3">
    <source>
        <dbReference type="Proteomes" id="UP001595583"/>
    </source>
</evidence>
<organism evidence="2 3">
    <name type="scientific">Aquamicrobium soli</name>
    <dbReference type="NCBI Taxonomy" id="1811518"/>
    <lineage>
        <taxon>Bacteria</taxon>
        <taxon>Pseudomonadati</taxon>
        <taxon>Pseudomonadota</taxon>
        <taxon>Alphaproteobacteria</taxon>
        <taxon>Hyphomicrobiales</taxon>
        <taxon>Phyllobacteriaceae</taxon>
        <taxon>Aquamicrobium</taxon>
    </lineage>
</organism>
<proteinExistence type="predicted"/>
<keyword evidence="1" id="KW-0732">Signal</keyword>